<dbReference type="GO" id="GO:0046556">
    <property type="term" value="F:alpha-L-arabinofuranosidase activity"/>
    <property type="evidence" value="ECO:0007669"/>
    <property type="project" value="InterPro"/>
</dbReference>
<dbReference type="InterPro" id="IPR007934">
    <property type="entry name" value="AbfB_ABD"/>
</dbReference>
<evidence type="ECO:0000259" key="3">
    <source>
        <dbReference type="Pfam" id="PF05270"/>
    </source>
</evidence>
<dbReference type="GO" id="GO:0046373">
    <property type="term" value="P:L-arabinose metabolic process"/>
    <property type="evidence" value="ECO:0007669"/>
    <property type="project" value="InterPro"/>
</dbReference>
<gene>
    <name evidence="4" type="ordered locus">Kfla_0396</name>
</gene>
<dbReference type="Pfam" id="PF05270">
    <property type="entry name" value="AbfB"/>
    <property type="match status" value="2"/>
</dbReference>
<keyword evidence="1" id="KW-0326">Glycosidase</keyword>
<dbReference type="STRING" id="479435.Kfla_0396"/>
<dbReference type="Gene3D" id="2.80.10.50">
    <property type="match status" value="3"/>
</dbReference>
<name>D2PUK2_KRIFD</name>
<dbReference type="CDD" id="cd23399">
    <property type="entry name" value="beta-trefoil_ABD_ABFB"/>
    <property type="match status" value="2"/>
</dbReference>
<keyword evidence="1" id="KW-0378">Hydrolase</keyword>
<dbReference type="CDD" id="cd00063">
    <property type="entry name" value="FN3"/>
    <property type="match status" value="1"/>
</dbReference>
<protein>
    <submittedName>
        <fullName evidence="4">Alpha-L-arabinofuranosidase B</fullName>
    </submittedName>
</protein>
<dbReference type="OrthoDB" id="3298420at2"/>
<keyword evidence="5" id="KW-1185">Reference proteome</keyword>
<dbReference type="SUPFAM" id="SSF110221">
    <property type="entry name" value="AbfB domain"/>
    <property type="match status" value="4"/>
</dbReference>
<dbReference type="RefSeq" id="WP_012918077.1">
    <property type="nucleotide sequence ID" value="NC_013729.1"/>
</dbReference>
<sequence length="403" mass="44669">MSGEQPVVGAFANAPGMVTVTWDHSGDGVHWFVIELETPYTFWVADIGKRAWSVTGLDPSHTYRYRVCAVYDFDRACSEFGSVTTMPPVSGPASPPATVDAQPLPRDVCSLQAINFPGLLARHRNFAGLLTPVETDLDRADATFVVRKGLTGAAGTVSFEASNHPGHFLRHANFKVGLHKNDNSDLFRADATFKRHGGDEVVGIVSFESVNFPEHYLRHQNSELVISKHDGSDQVWLDAQWLRIPPPPKGAPPGTVSFHSVNFPGHYVRHRNSLGEISRVSSDLDRNDATFVVRPGLWRNGPFPQGVSLESRNFPGHYLRHQDFRVKLHKDDGTELFRKDATFAFVSGYGDLASKGYGTLKPVHSPHRDFYVRHQNFELWIAETDGSSLFGLDATWQPTAPLA</sequence>
<organism evidence="4 5">
    <name type="scientific">Kribbella flavida (strain DSM 17836 / JCM 10339 / NBRC 14399)</name>
    <dbReference type="NCBI Taxonomy" id="479435"/>
    <lineage>
        <taxon>Bacteria</taxon>
        <taxon>Bacillati</taxon>
        <taxon>Actinomycetota</taxon>
        <taxon>Actinomycetes</taxon>
        <taxon>Propionibacteriales</taxon>
        <taxon>Kribbellaceae</taxon>
        <taxon>Kribbella</taxon>
    </lineage>
</organism>
<dbReference type="GO" id="GO:0000272">
    <property type="term" value="P:polysaccharide catabolic process"/>
    <property type="evidence" value="ECO:0007669"/>
    <property type="project" value="UniProtKB-KW"/>
</dbReference>
<dbReference type="InterPro" id="IPR036195">
    <property type="entry name" value="AbfB_ABD_sf"/>
</dbReference>
<dbReference type="EMBL" id="CP001736">
    <property type="protein sequence ID" value="ADB29520.1"/>
    <property type="molecule type" value="Genomic_DNA"/>
</dbReference>
<keyword evidence="2" id="KW-0119">Carbohydrate metabolism</keyword>
<dbReference type="CAZy" id="CBM42">
    <property type="family name" value="Carbohydrate-Binding Module Family 42"/>
</dbReference>
<keyword evidence="2" id="KW-0624">Polysaccharide degradation</keyword>
<dbReference type="HOGENOM" id="CLU_682932_0_0_11"/>
<dbReference type="InterPro" id="IPR003961">
    <property type="entry name" value="FN3_dom"/>
</dbReference>
<dbReference type="KEGG" id="kfl:Kfla_0396"/>
<feature type="domain" description="Alpha-L-arabinofuranosidase B arabinose-binding" evidence="3">
    <location>
        <begin position="257"/>
        <end position="397"/>
    </location>
</feature>
<reference evidence="4 5" key="2">
    <citation type="journal article" date="2010" name="Stand. Genomic Sci.">
        <title>Complete genome sequence of Kribbella flavida type strain (IFO 14399).</title>
        <authorList>
            <person name="Pukall R."/>
            <person name="Lapidus A."/>
            <person name="Glavina Del Rio T."/>
            <person name="Copeland A."/>
            <person name="Tice H."/>
            <person name="Cheng J.-F."/>
            <person name="Lucas S."/>
            <person name="Chen F."/>
            <person name="Nolan M."/>
            <person name="LaButti K."/>
            <person name="Pati A."/>
            <person name="Ivanova N."/>
            <person name="Mavrommatis K."/>
            <person name="Mikhailova N."/>
            <person name="Pitluck S."/>
            <person name="Bruce D."/>
            <person name="Goodwin L."/>
            <person name="Land M."/>
            <person name="Hauser L."/>
            <person name="Chang Y.-J."/>
            <person name="Jeffries C.D."/>
            <person name="Chen A."/>
            <person name="Palaniappan K."/>
            <person name="Chain P."/>
            <person name="Rohde M."/>
            <person name="Goeker M."/>
            <person name="Bristow J."/>
            <person name="Eisen J.A."/>
            <person name="Markowitz V."/>
            <person name="Hugenholtz P."/>
            <person name="Kyrpides N.C."/>
            <person name="Klenk H.-P."/>
            <person name="Brettin T."/>
        </authorList>
    </citation>
    <scope>NUCLEOTIDE SEQUENCE [LARGE SCALE GENOMIC DNA]</scope>
    <source>
        <strain evidence="5">DSM 17836 / JCM 10339 / NBRC 14399</strain>
    </source>
</reference>
<reference evidence="5" key="1">
    <citation type="submission" date="2009-09" db="EMBL/GenBank/DDBJ databases">
        <title>The complete genome of Kribbella flavida DSM 17836.</title>
        <authorList>
            <consortium name="US DOE Joint Genome Institute (JGI-PGF)"/>
            <person name="Lucas S."/>
            <person name="Copeland A."/>
            <person name="Lapidus A."/>
            <person name="Glavina del Rio T."/>
            <person name="Dalin E."/>
            <person name="Tice H."/>
            <person name="Bruce D."/>
            <person name="Goodwin L."/>
            <person name="Pitluck S."/>
            <person name="Kyrpides N."/>
            <person name="Mavromatis K."/>
            <person name="Ivanova N."/>
            <person name="Saunders E."/>
            <person name="Brettin T."/>
            <person name="Detter J.C."/>
            <person name="Han C."/>
            <person name="Larimer F."/>
            <person name="Land M."/>
            <person name="Hauser L."/>
            <person name="Markowitz V."/>
            <person name="Cheng J.-F."/>
            <person name="Hugenholtz P."/>
            <person name="Woyke T."/>
            <person name="Wu D."/>
            <person name="Pukall R."/>
            <person name="Klenk H.-P."/>
            <person name="Eisen J.A."/>
        </authorList>
    </citation>
    <scope>NUCLEOTIDE SEQUENCE [LARGE SCALE GENOMIC DNA]</scope>
    <source>
        <strain evidence="5">DSM 17836 / JCM 10339 / NBRC 14399</strain>
    </source>
</reference>
<proteinExistence type="predicted"/>
<dbReference type="SUPFAM" id="SSF49265">
    <property type="entry name" value="Fibronectin type III"/>
    <property type="match status" value="1"/>
</dbReference>
<accession>D2PUK2</accession>
<evidence type="ECO:0000256" key="2">
    <source>
        <dbReference type="ARBA" id="ARBA00023326"/>
    </source>
</evidence>
<feature type="domain" description="Alpha-L-arabinofuranosidase B arabinose-binding" evidence="3">
    <location>
        <begin position="110"/>
        <end position="241"/>
    </location>
</feature>
<dbReference type="AlphaFoldDB" id="D2PUK2"/>
<dbReference type="InterPro" id="IPR036116">
    <property type="entry name" value="FN3_sf"/>
</dbReference>
<evidence type="ECO:0000256" key="1">
    <source>
        <dbReference type="ARBA" id="ARBA00023295"/>
    </source>
</evidence>
<evidence type="ECO:0000313" key="5">
    <source>
        <dbReference type="Proteomes" id="UP000007967"/>
    </source>
</evidence>
<evidence type="ECO:0000313" key="4">
    <source>
        <dbReference type="EMBL" id="ADB29520.1"/>
    </source>
</evidence>
<dbReference type="eggNOG" id="COG3250">
    <property type="taxonomic scope" value="Bacteria"/>
</dbReference>
<dbReference type="Proteomes" id="UP000007967">
    <property type="component" value="Chromosome"/>
</dbReference>